<name>A0AAD4LPG3_9AGAM</name>
<feature type="compositionally biased region" description="Pro residues" evidence="5">
    <location>
        <begin position="464"/>
        <end position="479"/>
    </location>
</feature>
<feature type="region of interest" description="Disordered" evidence="5">
    <location>
        <begin position="396"/>
        <end position="487"/>
    </location>
</feature>
<dbReference type="SMART" id="SM00717">
    <property type="entry name" value="SANT"/>
    <property type="match status" value="4"/>
</dbReference>
<keyword evidence="4" id="KW-0539">Nucleus</keyword>
<dbReference type="AlphaFoldDB" id="A0AAD4LPG3"/>
<feature type="compositionally biased region" description="Polar residues" evidence="5">
    <location>
        <begin position="396"/>
        <end position="411"/>
    </location>
</feature>
<dbReference type="Gene3D" id="1.10.10.60">
    <property type="entry name" value="Homeodomain-like"/>
    <property type="match status" value="3"/>
</dbReference>
<evidence type="ECO:0000313" key="9">
    <source>
        <dbReference type="Proteomes" id="UP001201163"/>
    </source>
</evidence>
<keyword evidence="2 8" id="KW-0238">DNA-binding</keyword>
<organism evidence="8 9">
    <name type="scientific">Lactarius akahatsu</name>
    <dbReference type="NCBI Taxonomy" id="416441"/>
    <lineage>
        <taxon>Eukaryota</taxon>
        <taxon>Fungi</taxon>
        <taxon>Dikarya</taxon>
        <taxon>Basidiomycota</taxon>
        <taxon>Agaricomycotina</taxon>
        <taxon>Agaricomycetes</taxon>
        <taxon>Russulales</taxon>
        <taxon>Russulaceae</taxon>
        <taxon>Lactarius</taxon>
    </lineage>
</organism>
<feature type="domain" description="Myb-like" evidence="6">
    <location>
        <begin position="337"/>
        <end position="389"/>
    </location>
</feature>
<dbReference type="GO" id="GO:0000978">
    <property type="term" value="F:RNA polymerase II cis-regulatory region sequence-specific DNA binding"/>
    <property type="evidence" value="ECO:0007669"/>
    <property type="project" value="TreeGrafter"/>
</dbReference>
<feature type="domain" description="HTH myb-type" evidence="7">
    <location>
        <begin position="286"/>
        <end position="340"/>
    </location>
</feature>
<dbReference type="PANTHER" id="PTHR46621">
    <property type="entry name" value="SNRNA-ACTIVATING PROTEIN COMPLEX SUBUNIT 4"/>
    <property type="match status" value="1"/>
</dbReference>
<dbReference type="PANTHER" id="PTHR46621:SF1">
    <property type="entry name" value="SNRNA-ACTIVATING PROTEIN COMPLEX SUBUNIT 4"/>
    <property type="match status" value="1"/>
</dbReference>
<evidence type="ECO:0000256" key="5">
    <source>
        <dbReference type="SAM" id="MobiDB-lite"/>
    </source>
</evidence>
<feature type="compositionally biased region" description="Polar residues" evidence="5">
    <location>
        <begin position="432"/>
        <end position="446"/>
    </location>
</feature>
<keyword evidence="1" id="KW-0805">Transcription regulation</keyword>
<evidence type="ECO:0000256" key="2">
    <source>
        <dbReference type="ARBA" id="ARBA00023125"/>
    </source>
</evidence>
<dbReference type="PROSITE" id="PS50090">
    <property type="entry name" value="MYB_LIKE"/>
    <property type="match status" value="3"/>
</dbReference>
<keyword evidence="9" id="KW-1185">Reference proteome</keyword>
<sequence>MTSNGLKDIILSAVQINKDHQFALKVYTERLEAELEAVDKLLSAAEYDEEESHLEIAGCIQVTGASKPSGLLSATELLSQDSPFYEDSARRQRFLGLTEYHPMRPKELESLTEAVRLENRRLYACEAQKRGERPFVSQYSMKDLESTDGLDWRRIADKVVADSSAISQRSAKECKIRWLGDRHPRFNHSTWDESEVAAAQKLVEGREDGDVDWVSIAEQLGTRRTPIDVMRHVVVRKTHVWDAESDRRLCEAVRKYGKESWSLVARAVSEDAQINSCQNRWNRTLDPSIRRGNWTAEEDAQLRQAVDLYGHAWVEVASVVPGRNNEQCRDRWTERLNPKVPRGKWIAEEDKRLISAVDELGVGRWKEVSERVGTGRTDNTCRYRYDFLKGLNSSDTSRAASEAQVMSGSSSKPKRRTRKGKERDISREPNDDATSAQVEDAPQESQAQRRGDNQMQARQRDPTRPPTTQPEGDPQPQPARTPKDRLKFRATIAERRSASCSRASCYRYYRSRPCTATRSTRHN</sequence>
<dbReference type="GO" id="GO:0001006">
    <property type="term" value="F:RNA polymerase III type 3 promoter sequence-specific DNA binding"/>
    <property type="evidence" value="ECO:0007669"/>
    <property type="project" value="TreeGrafter"/>
</dbReference>
<feature type="domain" description="Myb-like" evidence="6">
    <location>
        <begin position="241"/>
        <end position="285"/>
    </location>
</feature>
<reference evidence="8" key="1">
    <citation type="submission" date="2022-01" db="EMBL/GenBank/DDBJ databases">
        <title>Comparative genomics reveals a dynamic genome evolution in the ectomycorrhizal milk-cap (Lactarius) mushrooms.</title>
        <authorList>
            <consortium name="DOE Joint Genome Institute"/>
            <person name="Lebreton A."/>
            <person name="Tang N."/>
            <person name="Kuo A."/>
            <person name="LaButti K."/>
            <person name="Drula E."/>
            <person name="Barry K."/>
            <person name="Clum A."/>
            <person name="Lipzen A."/>
            <person name="Mousain D."/>
            <person name="Ng V."/>
            <person name="Wang R."/>
            <person name="Wang X."/>
            <person name="Dai Y."/>
            <person name="Henrissat B."/>
            <person name="Grigoriev I.V."/>
            <person name="Guerin-Laguette A."/>
            <person name="Yu F."/>
            <person name="Martin F.M."/>
        </authorList>
    </citation>
    <scope>NUCLEOTIDE SEQUENCE</scope>
    <source>
        <strain evidence="8">QP</strain>
    </source>
</reference>
<dbReference type="InterPro" id="IPR051575">
    <property type="entry name" value="Myb-like_DNA-bd"/>
</dbReference>
<evidence type="ECO:0000259" key="7">
    <source>
        <dbReference type="PROSITE" id="PS51294"/>
    </source>
</evidence>
<evidence type="ECO:0000259" key="6">
    <source>
        <dbReference type="PROSITE" id="PS50090"/>
    </source>
</evidence>
<dbReference type="InterPro" id="IPR001005">
    <property type="entry name" value="SANT/Myb"/>
</dbReference>
<feature type="domain" description="Myb-like" evidence="6">
    <location>
        <begin position="286"/>
        <end position="336"/>
    </location>
</feature>
<evidence type="ECO:0000313" key="8">
    <source>
        <dbReference type="EMBL" id="KAH8999334.1"/>
    </source>
</evidence>
<evidence type="ECO:0000256" key="1">
    <source>
        <dbReference type="ARBA" id="ARBA00023015"/>
    </source>
</evidence>
<gene>
    <name evidence="8" type="ORF">EDB92DRAFT_954381</name>
</gene>
<feature type="domain" description="HTH myb-type" evidence="7">
    <location>
        <begin position="342"/>
        <end position="393"/>
    </location>
</feature>
<dbReference type="InterPro" id="IPR017930">
    <property type="entry name" value="Myb_dom"/>
</dbReference>
<dbReference type="EMBL" id="JAKELL010000004">
    <property type="protein sequence ID" value="KAH8999334.1"/>
    <property type="molecule type" value="Genomic_DNA"/>
</dbReference>
<evidence type="ECO:0000256" key="4">
    <source>
        <dbReference type="ARBA" id="ARBA00023242"/>
    </source>
</evidence>
<dbReference type="PROSITE" id="PS51294">
    <property type="entry name" value="HTH_MYB"/>
    <property type="match status" value="2"/>
</dbReference>
<accession>A0AAD4LPG3</accession>
<evidence type="ECO:0000256" key="3">
    <source>
        <dbReference type="ARBA" id="ARBA00023163"/>
    </source>
</evidence>
<dbReference type="GO" id="GO:0042795">
    <property type="term" value="P:snRNA transcription by RNA polymerase II"/>
    <property type="evidence" value="ECO:0007669"/>
    <property type="project" value="TreeGrafter"/>
</dbReference>
<dbReference type="GO" id="GO:0019185">
    <property type="term" value="C:snRNA-activating protein complex"/>
    <property type="evidence" value="ECO:0007669"/>
    <property type="project" value="TreeGrafter"/>
</dbReference>
<protein>
    <submittedName>
        <fullName evidence="8">Homeodomain-like protein</fullName>
    </submittedName>
</protein>
<dbReference type="Pfam" id="PF13921">
    <property type="entry name" value="Myb_DNA-bind_6"/>
    <property type="match status" value="1"/>
</dbReference>
<dbReference type="SUPFAM" id="SSF46689">
    <property type="entry name" value="Homeodomain-like"/>
    <property type="match status" value="3"/>
</dbReference>
<dbReference type="Pfam" id="PF00249">
    <property type="entry name" value="Myb_DNA-binding"/>
    <property type="match status" value="1"/>
</dbReference>
<proteinExistence type="predicted"/>
<comment type="caution">
    <text evidence="8">The sequence shown here is derived from an EMBL/GenBank/DDBJ whole genome shotgun (WGS) entry which is preliminary data.</text>
</comment>
<keyword evidence="8" id="KW-0371">Homeobox</keyword>
<dbReference type="CDD" id="cd00167">
    <property type="entry name" value="SANT"/>
    <property type="match status" value="3"/>
</dbReference>
<dbReference type="GO" id="GO:0042796">
    <property type="term" value="P:snRNA transcription by RNA polymerase III"/>
    <property type="evidence" value="ECO:0007669"/>
    <property type="project" value="TreeGrafter"/>
</dbReference>
<dbReference type="InterPro" id="IPR009057">
    <property type="entry name" value="Homeodomain-like_sf"/>
</dbReference>
<dbReference type="Proteomes" id="UP001201163">
    <property type="component" value="Unassembled WGS sequence"/>
</dbReference>
<keyword evidence="3" id="KW-0804">Transcription</keyword>
<feature type="compositionally biased region" description="Basic and acidic residues" evidence="5">
    <location>
        <begin position="421"/>
        <end position="430"/>
    </location>
</feature>
<feature type="compositionally biased region" description="Basic and acidic residues" evidence="5">
    <location>
        <begin position="447"/>
        <end position="463"/>
    </location>
</feature>